<evidence type="ECO:0000313" key="2">
    <source>
        <dbReference type="Proteomes" id="UP001055013"/>
    </source>
</evidence>
<keyword evidence="2" id="KW-1185">Reference proteome</keyword>
<evidence type="ECO:0000313" key="1">
    <source>
        <dbReference type="EMBL" id="GJH22795.1"/>
    </source>
</evidence>
<protein>
    <submittedName>
        <fullName evidence="1">Uncharacterized protein</fullName>
    </submittedName>
</protein>
<comment type="caution">
    <text evidence="1">The sequence shown here is derived from an EMBL/GenBank/DDBJ whole genome shotgun (WGS) entry which is preliminary data.</text>
</comment>
<accession>A0ACB5R6P3</accession>
<reference evidence="1" key="1">
    <citation type="submission" date="2021-09" db="EMBL/GenBank/DDBJ databases">
        <title>Isolation and characterization of 3-chlorobenzoate degrading bacteria from soils in Shizuoka.</title>
        <authorList>
            <person name="Ifat A."/>
            <person name="Ogawa N."/>
            <person name="Kimbara K."/>
            <person name="Moriuchi R."/>
            <person name="Dohra H."/>
            <person name="Shintani M."/>
        </authorList>
    </citation>
    <scope>NUCLEOTIDE SEQUENCE</scope>
    <source>
        <strain evidence="1">19CS2-2</strain>
    </source>
</reference>
<gene>
    <name evidence="1" type="ORF">CBA19CS22_39655</name>
</gene>
<organism evidence="1 2">
    <name type="scientific">Caballeronia novacaledonica</name>
    <dbReference type="NCBI Taxonomy" id="1544861"/>
    <lineage>
        <taxon>Bacteria</taxon>
        <taxon>Pseudomonadati</taxon>
        <taxon>Pseudomonadota</taxon>
        <taxon>Betaproteobacteria</taxon>
        <taxon>Burkholderiales</taxon>
        <taxon>Burkholderiaceae</taxon>
        <taxon>Caballeronia</taxon>
    </lineage>
</organism>
<sequence>MMFTITELLLEAAEKGLTVTIVYNGGSKPGASRPIIPVRVVGNAVRAREPGLPRDKTLSLDKIARVTTGDGRSSQPNEVLPIETPAPAKRATMDEYAERLKPEYVRRGWNVFFDPAQQFFGVGRYFKSGKAMKTSVVSLQFVDRSEVPTADWDTGEIVMLKKELTGRERPWLVYSERREQGRSFADLSLAFEFLSTEVDASTAQRT</sequence>
<name>A0ACB5R6P3_9BURK</name>
<dbReference type="EMBL" id="BPUR01000053">
    <property type="protein sequence ID" value="GJH22795.1"/>
    <property type="molecule type" value="Genomic_DNA"/>
</dbReference>
<proteinExistence type="predicted"/>
<dbReference type="Proteomes" id="UP001055013">
    <property type="component" value="Unassembled WGS sequence"/>
</dbReference>